<dbReference type="AlphaFoldDB" id="A0A9P4TQ51"/>
<reference evidence="2" key="1">
    <citation type="journal article" date="2020" name="Stud. Mycol.">
        <title>101 Dothideomycetes genomes: A test case for predicting lifestyles and emergence of pathogens.</title>
        <authorList>
            <person name="Haridas S."/>
            <person name="Albert R."/>
            <person name="Binder M."/>
            <person name="Bloem J."/>
            <person name="LaButti K."/>
            <person name="Salamov A."/>
            <person name="Andreopoulos B."/>
            <person name="Baker S."/>
            <person name="Barry K."/>
            <person name="Bills G."/>
            <person name="Bluhm B."/>
            <person name="Cannon C."/>
            <person name="Castanera R."/>
            <person name="Culley D."/>
            <person name="Daum C."/>
            <person name="Ezra D."/>
            <person name="Gonzalez J."/>
            <person name="Henrissat B."/>
            <person name="Kuo A."/>
            <person name="Liang C."/>
            <person name="Lipzen A."/>
            <person name="Lutzoni F."/>
            <person name="Magnuson J."/>
            <person name="Mondo S."/>
            <person name="Nolan M."/>
            <person name="Ohm R."/>
            <person name="Pangilinan J."/>
            <person name="Park H.-J."/>
            <person name="Ramirez L."/>
            <person name="Alfaro M."/>
            <person name="Sun H."/>
            <person name="Tritt A."/>
            <person name="Yoshinaga Y."/>
            <person name="Zwiers L.-H."/>
            <person name="Turgeon B."/>
            <person name="Goodwin S."/>
            <person name="Spatafora J."/>
            <person name="Crous P."/>
            <person name="Grigoriev I."/>
        </authorList>
    </citation>
    <scope>NUCLEOTIDE SEQUENCE [LARGE SCALE GENOMIC DNA]</scope>
    <source>
        <strain evidence="2">CBS 304.66</strain>
    </source>
</reference>
<organism evidence="1 2">
    <name type="scientific">Lojkania enalia</name>
    <dbReference type="NCBI Taxonomy" id="147567"/>
    <lineage>
        <taxon>Eukaryota</taxon>
        <taxon>Fungi</taxon>
        <taxon>Dikarya</taxon>
        <taxon>Ascomycota</taxon>
        <taxon>Pezizomycotina</taxon>
        <taxon>Dothideomycetes</taxon>
        <taxon>Pleosporomycetidae</taxon>
        <taxon>Pleosporales</taxon>
        <taxon>Pleosporales incertae sedis</taxon>
        <taxon>Lojkania</taxon>
    </lineage>
</organism>
<gene>
    <name evidence="1" type="ORF">CC78DRAFT_277507</name>
</gene>
<comment type="caution">
    <text evidence="1">The sequence shown here is derived from an EMBL/GenBank/DDBJ whole genome shotgun (WGS) entry which is preliminary data.</text>
</comment>
<sequence length="87" mass="9604">MRFIIKRSVRVGDNTQLSARVNSALVLSVSLLSSRSTASVKVKTHTCNRVTAGPILDISTGFCRSRYGTNTLEFYILITKTYCTSRA</sequence>
<dbReference type="Proteomes" id="UP000800093">
    <property type="component" value="Unassembled WGS sequence"/>
</dbReference>
<proteinExistence type="predicted"/>
<name>A0A9P4TQ51_9PLEO</name>
<accession>A0A9P4TQ51</accession>
<keyword evidence="2" id="KW-1185">Reference proteome</keyword>
<evidence type="ECO:0000313" key="2">
    <source>
        <dbReference type="Proteomes" id="UP000800093"/>
    </source>
</evidence>
<dbReference type="EMBL" id="ML986582">
    <property type="protein sequence ID" value="KAF2269319.1"/>
    <property type="molecule type" value="Genomic_DNA"/>
</dbReference>
<evidence type="ECO:0000313" key="1">
    <source>
        <dbReference type="EMBL" id="KAF2269319.1"/>
    </source>
</evidence>
<protein>
    <submittedName>
        <fullName evidence="1">Uncharacterized protein</fullName>
    </submittedName>
</protein>